<feature type="transmembrane region" description="Helical" evidence="1">
    <location>
        <begin position="96"/>
        <end position="118"/>
    </location>
</feature>
<evidence type="ECO:0000313" key="2">
    <source>
        <dbReference type="EMBL" id="GIY36769.1"/>
    </source>
</evidence>
<gene>
    <name evidence="2" type="ORF">CDAR_231101</name>
    <name evidence="3" type="ORF">CDAR_482902</name>
</gene>
<organism evidence="2 4">
    <name type="scientific">Caerostris darwini</name>
    <dbReference type="NCBI Taxonomy" id="1538125"/>
    <lineage>
        <taxon>Eukaryota</taxon>
        <taxon>Metazoa</taxon>
        <taxon>Ecdysozoa</taxon>
        <taxon>Arthropoda</taxon>
        <taxon>Chelicerata</taxon>
        <taxon>Arachnida</taxon>
        <taxon>Araneae</taxon>
        <taxon>Araneomorphae</taxon>
        <taxon>Entelegynae</taxon>
        <taxon>Araneoidea</taxon>
        <taxon>Araneidae</taxon>
        <taxon>Caerostris</taxon>
    </lineage>
</organism>
<evidence type="ECO:0000256" key="1">
    <source>
        <dbReference type="SAM" id="Phobius"/>
    </source>
</evidence>
<protein>
    <submittedName>
        <fullName evidence="2">Uncharacterized protein</fullName>
    </submittedName>
</protein>
<keyword evidence="1" id="KW-0812">Transmembrane</keyword>
<keyword evidence="1" id="KW-0472">Membrane</keyword>
<dbReference type="EMBL" id="BPLQ01012119">
    <property type="protein sequence ID" value="GIY62734.1"/>
    <property type="molecule type" value="Genomic_DNA"/>
</dbReference>
<evidence type="ECO:0000313" key="3">
    <source>
        <dbReference type="EMBL" id="GIY62734.1"/>
    </source>
</evidence>
<comment type="caution">
    <text evidence="2">The sequence shown here is derived from an EMBL/GenBank/DDBJ whole genome shotgun (WGS) entry which is preliminary data.</text>
</comment>
<name>A0AAV4SS33_9ARAC</name>
<dbReference type="EMBL" id="BPLQ01008360">
    <property type="protein sequence ID" value="GIY36769.1"/>
    <property type="molecule type" value="Genomic_DNA"/>
</dbReference>
<evidence type="ECO:0000313" key="4">
    <source>
        <dbReference type="Proteomes" id="UP001054837"/>
    </source>
</evidence>
<proteinExistence type="predicted"/>
<sequence>MTSKWETRLNHILLVTSCKKGKFYVYFSQNSTAKPILDPTLEHILEKPHLEESIPLAAVRSSFTPPRLHHLRYADTSKSEKVRPSTYSASKITHQIIMHVILAISMLWETQIFVVYLFEQDALTVQKWSPDERSIMSADGTVPIPRWLTGVPRRYCK</sequence>
<keyword evidence="4" id="KW-1185">Reference proteome</keyword>
<dbReference type="Proteomes" id="UP001054837">
    <property type="component" value="Unassembled WGS sequence"/>
</dbReference>
<dbReference type="AlphaFoldDB" id="A0AAV4SS33"/>
<accession>A0AAV4SS33</accession>
<keyword evidence="1" id="KW-1133">Transmembrane helix</keyword>
<reference evidence="2 4" key="1">
    <citation type="submission" date="2021-06" db="EMBL/GenBank/DDBJ databases">
        <title>Caerostris darwini draft genome.</title>
        <authorList>
            <person name="Kono N."/>
            <person name="Arakawa K."/>
        </authorList>
    </citation>
    <scope>NUCLEOTIDE SEQUENCE [LARGE SCALE GENOMIC DNA]</scope>
</reference>